<keyword evidence="4" id="KW-1185">Reference proteome</keyword>
<dbReference type="Gene3D" id="3.40.50.12780">
    <property type="entry name" value="N-terminal domain of ligase-like"/>
    <property type="match status" value="1"/>
</dbReference>
<dbReference type="SUPFAM" id="SSF56801">
    <property type="entry name" value="Acetyl-CoA synthetase-like"/>
    <property type="match status" value="1"/>
</dbReference>
<dbReference type="EMBL" id="CAJHUC010000398">
    <property type="protein sequence ID" value="CAD7695872.1"/>
    <property type="molecule type" value="Genomic_DNA"/>
</dbReference>
<dbReference type="PANTHER" id="PTHR43201">
    <property type="entry name" value="ACYL-COA SYNTHETASE"/>
    <property type="match status" value="1"/>
</dbReference>
<dbReference type="InterPro" id="IPR000873">
    <property type="entry name" value="AMP-dep_synth/lig_dom"/>
</dbReference>
<gene>
    <name evidence="3" type="ORF">OSTQU699_LOCUS1233</name>
</gene>
<proteinExistence type="inferred from homology"/>
<feature type="domain" description="AMP-dependent synthetase/ligase" evidence="2">
    <location>
        <begin position="2"/>
        <end position="117"/>
    </location>
</feature>
<dbReference type="PROSITE" id="PS00455">
    <property type="entry name" value="AMP_BINDING"/>
    <property type="match status" value="1"/>
</dbReference>
<dbReference type="Pfam" id="PF00501">
    <property type="entry name" value="AMP-binding"/>
    <property type="match status" value="1"/>
</dbReference>
<reference evidence="3" key="1">
    <citation type="submission" date="2020-12" db="EMBL/GenBank/DDBJ databases">
        <authorList>
            <person name="Iha C."/>
        </authorList>
    </citation>
    <scope>NUCLEOTIDE SEQUENCE</scope>
</reference>
<dbReference type="OrthoDB" id="2962993at2759"/>
<name>A0A8S1IPY3_9CHLO</name>
<dbReference type="GO" id="GO:0006631">
    <property type="term" value="P:fatty acid metabolic process"/>
    <property type="evidence" value="ECO:0007669"/>
    <property type="project" value="TreeGrafter"/>
</dbReference>
<evidence type="ECO:0000313" key="4">
    <source>
        <dbReference type="Proteomes" id="UP000708148"/>
    </source>
</evidence>
<comment type="caution">
    <text evidence="3">The sequence shown here is derived from an EMBL/GenBank/DDBJ whole genome shotgun (WGS) entry which is preliminary data.</text>
</comment>
<evidence type="ECO:0000259" key="2">
    <source>
        <dbReference type="Pfam" id="PF00501"/>
    </source>
</evidence>
<protein>
    <recommendedName>
        <fullName evidence="2">AMP-dependent synthetase/ligase domain-containing protein</fullName>
    </recommendedName>
</protein>
<accession>A0A8S1IPY3</accession>
<feature type="non-terminal residue" evidence="3">
    <location>
        <position position="1"/>
    </location>
</feature>
<comment type="similarity">
    <text evidence="1">Belongs to the ATP-dependent AMP-binding enzyme family.</text>
</comment>
<dbReference type="InterPro" id="IPR042099">
    <property type="entry name" value="ANL_N_sf"/>
</dbReference>
<dbReference type="Proteomes" id="UP000708148">
    <property type="component" value="Unassembled WGS sequence"/>
</dbReference>
<dbReference type="GO" id="GO:0031956">
    <property type="term" value="F:medium-chain fatty acid-CoA ligase activity"/>
    <property type="evidence" value="ECO:0007669"/>
    <property type="project" value="TreeGrafter"/>
</dbReference>
<sequence>MARPGPEYVCATWGAWLAGCISVPLAVSHTNREIGYVLRDAGVSMVLSSEGLLDKPTLATAAPDAEIKQLQSVGWYATLADENEGEYGDFQLNPEAGAIIIYTSGTTGRAKGALHTH</sequence>
<organism evidence="3 4">
    <name type="scientific">Ostreobium quekettii</name>
    <dbReference type="NCBI Taxonomy" id="121088"/>
    <lineage>
        <taxon>Eukaryota</taxon>
        <taxon>Viridiplantae</taxon>
        <taxon>Chlorophyta</taxon>
        <taxon>core chlorophytes</taxon>
        <taxon>Ulvophyceae</taxon>
        <taxon>TCBD clade</taxon>
        <taxon>Bryopsidales</taxon>
        <taxon>Ostreobineae</taxon>
        <taxon>Ostreobiaceae</taxon>
        <taxon>Ostreobium</taxon>
    </lineage>
</organism>
<dbReference type="PANTHER" id="PTHR43201:SF8">
    <property type="entry name" value="ACYL-COA SYNTHETASE FAMILY MEMBER 3"/>
    <property type="match status" value="1"/>
</dbReference>
<evidence type="ECO:0000256" key="1">
    <source>
        <dbReference type="ARBA" id="ARBA00006432"/>
    </source>
</evidence>
<dbReference type="PROSITE" id="PS51257">
    <property type="entry name" value="PROKAR_LIPOPROTEIN"/>
    <property type="match status" value="1"/>
</dbReference>
<dbReference type="InterPro" id="IPR020845">
    <property type="entry name" value="AMP-binding_CS"/>
</dbReference>
<dbReference type="AlphaFoldDB" id="A0A8S1IPY3"/>
<evidence type="ECO:0000313" key="3">
    <source>
        <dbReference type="EMBL" id="CAD7695872.1"/>
    </source>
</evidence>